<dbReference type="AlphaFoldDB" id="A0A382XHN4"/>
<reference evidence="1" key="1">
    <citation type="submission" date="2018-05" db="EMBL/GenBank/DDBJ databases">
        <authorList>
            <person name="Lanie J.A."/>
            <person name="Ng W.-L."/>
            <person name="Kazmierczak K.M."/>
            <person name="Andrzejewski T.M."/>
            <person name="Davidsen T.M."/>
            <person name="Wayne K.J."/>
            <person name="Tettelin H."/>
            <person name="Glass J.I."/>
            <person name="Rusch D."/>
            <person name="Podicherti R."/>
            <person name="Tsui H.-C.T."/>
            <person name="Winkler M.E."/>
        </authorList>
    </citation>
    <scope>NUCLEOTIDE SEQUENCE</scope>
</reference>
<protein>
    <submittedName>
        <fullName evidence="1">Uncharacterized protein</fullName>
    </submittedName>
</protein>
<dbReference type="EMBL" id="UINC01167685">
    <property type="protein sequence ID" value="SVD70334.1"/>
    <property type="molecule type" value="Genomic_DNA"/>
</dbReference>
<organism evidence="1">
    <name type="scientific">marine metagenome</name>
    <dbReference type="NCBI Taxonomy" id="408172"/>
    <lineage>
        <taxon>unclassified sequences</taxon>
        <taxon>metagenomes</taxon>
        <taxon>ecological metagenomes</taxon>
    </lineage>
</organism>
<sequence>MKKADCSTWVDSVNFAEEIMTNVHGVVPKRSKGPVCKTVIRRFESGRRLF</sequence>
<accession>A0A382XHN4</accession>
<feature type="non-terminal residue" evidence="1">
    <location>
        <position position="50"/>
    </location>
</feature>
<evidence type="ECO:0000313" key="1">
    <source>
        <dbReference type="EMBL" id="SVD70334.1"/>
    </source>
</evidence>
<name>A0A382XHN4_9ZZZZ</name>
<gene>
    <name evidence="1" type="ORF">METZ01_LOCUS423188</name>
</gene>
<proteinExistence type="predicted"/>